<evidence type="ECO:0000313" key="3">
    <source>
        <dbReference type="WBParaSite" id="GPUH_0001793301-mRNA-1"/>
    </source>
</evidence>
<reference evidence="1 2" key="2">
    <citation type="submission" date="2018-11" db="EMBL/GenBank/DDBJ databases">
        <authorList>
            <consortium name="Pathogen Informatics"/>
        </authorList>
    </citation>
    <scope>NUCLEOTIDE SEQUENCE [LARGE SCALE GENOMIC DNA]</scope>
</reference>
<organism evidence="3">
    <name type="scientific">Gongylonema pulchrum</name>
    <dbReference type="NCBI Taxonomy" id="637853"/>
    <lineage>
        <taxon>Eukaryota</taxon>
        <taxon>Metazoa</taxon>
        <taxon>Ecdysozoa</taxon>
        <taxon>Nematoda</taxon>
        <taxon>Chromadorea</taxon>
        <taxon>Rhabditida</taxon>
        <taxon>Spirurina</taxon>
        <taxon>Spiruromorpha</taxon>
        <taxon>Spiruroidea</taxon>
        <taxon>Gongylonematidae</taxon>
        <taxon>Gongylonema</taxon>
    </lineage>
</organism>
<proteinExistence type="predicted"/>
<dbReference type="Proteomes" id="UP000271098">
    <property type="component" value="Unassembled WGS sequence"/>
</dbReference>
<keyword evidence="2" id="KW-1185">Reference proteome</keyword>
<dbReference type="WBParaSite" id="GPUH_0001793301-mRNA-1">
    <property type="protein sequence ID" value="GPUH_0001793301-mRNA-1"/>
    <property type="gene ID" value="GPUH_0001793301"/>
</dbReference>
<gene>
    <name evidence="1" type="ORF">GPUH_LOCUS17909</name>
</gene>
<evidence type="ECO:0000313" key="1">
    <source>
        <dbReference type="EMBL" id="VDN30682.1"/>
    </source>
</evidence>
<name>A0A183EAB7_9BILA</name>
<accession>A0A183EAB7</accession>
<dbReference type="AlphaFoldDB" id="A0A183EAB7"/>
<evidence type="ECO:0000313" key="2">
    <source>
        <dbReference type="Proteomes" id="UP000271098"/>
    </source>
</evidence>
<dbReference type="EMBL" id="UYRT01085880">
    <property type="protein sequence ID" value="VDN30682.1"/>
    <property type="molecule type" value="Genomic_DNA"/>
</dbReference>
<reference evidence="3" key="1">
    <citation type="submission" date="2016-06" db="UniProtKB">
        <authorList>
            <consortium name="WormBaseParasite"/>
        </authorList>
    </citation>
    <scope>IDENTIFICATION</scope>
</reference>
<protein>
    <submittedName>
        <fullName evidence="3">Phosphate transport system regulatory protein PhoU</fullName>
    </submittedName>
</protein>
<sequence length="32" mass="3682">MDIVRNAFMKKSLIEHMQALTVMENTMEEAVA</sequence>